<dbReference type="EMBL" id="JABFTP020000185">
    <property type="protein sequence ID" value="KAL3287284.1"/>
    <property type="molecule type" value="Genomic_DNA"/>
</dbReference>
<name>A0ABD2P8E1_9CUCU</name>
<accession>A0ABD2P8E1</accession>
<comment type="caution">
    <text evidence="1">The sequence shown here is derived from an EMBL/GenBank/DDBJ whole genome shotgun (WGS) entry which is preliminary data.</text>
</comment>
<protein>
    <submittedName>
        <fullName evidence="1">Uncharacterized protein</fullName>
    </submittedName>
</protein>
<gene>
    <name evidence="1" type="ORF">HHI36_001760</name>
</gene>
<evidence type="ECO:0000313" key="2">
    <source>
        <dbReference type="Proteomes" id="UP001516400"/>
    </source>
</evidence>
<reference evidence="1 2" key="1">
    <citation type="journal article" date="2021" name="BMC Biol.">
        <title>Horizontally acquired antibacterial genes associated with adaptive radiation of ladybird beetles.</title>
        <authorList>
            <person name="Li H.S."/>
            <person name="Tang X.F."/>
            <person name="Huang Y.H."/>
            <person name="Xu Z.Y."/>
            <person name="Chen M.L."/>
            <person name="Du X.Y."/>
            <person name="Qiu B.Y."/>
            <person name="Chen P.T."/>
            <person name="Zhang W."/>
            <person name="Slipinski A."/>
            <person name="Escalona H.E."/>
            <person name="Waterhouse R.M."/>
            <person name="Zwick A."/>
            <person name="Pang H."/>
        </authorList>
    </citation>
    <scope>NUCLEOTIDE SEQUENCE [LARGE SCALE GENOMIC DNA]</scope>
    <source>
        <strain evidence="1">SYSU2018</strain>
    </source>
</reference>
<dbReference type="Proteomes" id="UP001516400">
    <property type="component" value="Unassembled WGS sequence"/>
</dbReference>
<keyword evidence="2" id="KW-1185">Reference proteome</keyword>
<proteinExistence type="predicted"/>
<feature type="non-terminal residue" evidence="1">
    <location>
        <position position="119"/>
    </location>
</feature>
<organism evidence="1 2">
    <name type="scientific">Cryptolaemus montrouzieri</name>
    <dbReference type="NCBI Taxonomy" id="559131"/>
    <lineage>
        <taxon>Eukaryota</taxon>
        <taxon>Metazoa</taxon>
        <taxon>Ecdysozoa</taxon>
        <taxon>Arthropoda</taxon>
        <taxon>Hexapoda</taxon>
        <taxon>Insecta</taxon>
        <taxon>Pterygota</taxon>
        <taxon>Neoptera</taxon>
        <taxon>Endopterygota</taxon>
        <taxon>Coleoptera</taxon>
        <taxon>Polyphaga</taxon>
        <taxon>Cucujiformia</taxon>
        <taxon>Coccinelloidea</taxon>
        <taxon>Coccinellidae</taxon>
        <taxon>Scymninae</taxon>
        <taxon>Scymnini</taxon>
        <taxon>Cryptolaemus</taxon>
    </lineage>
</organism>
<evidence type="ECO:0000313" key="1">
    <source>
        <dbReference type="EMBL" id="KAL3287284.1"/>
    </source>
</evidence>
<sequence>MNPNVMTNPIKLNKWNLKTADSSNNAFFLDSKIESIEINSNMNRVVAELTELITEPTNTNMRKITIPPNTPQVPWWNETLEKAVKPSEQAFNKYKRHYTQENLLNFKKLRAIKRLAIKN</sequence>
<dbReference type="AlphaFoldDB" id="A0ABD2P8E1"/>